<dbReference type="EMBL" id="MK408758">
    <property type="protein sequence ID" value="QAU04864.1"/>
    <property type="molecule type" value="Genomic_DNA"/>
</dbReference>
<protein>
    <submittedName>
        <fullName evidence="1">Uncharacterized protein</fullName>
    </submittedName>
</protein>
<dbReference type="Proteomes" id="UP000290538">
    <property type="component" value="Segment"/>
</dbReference>
<proteinExistence type="predicted"/>
<name>A0A410T7F2_9CAUD</name>
<organism evidence="1 2">
    <name type="scientific">Campylobacter phage CP20</name>
    <dbReference type="NCBI Taxonomy" id="2506428"/>
    <lineage>
        <taxon>Viruses</taxon>
        <taxon>Duplodnaviria</taxon>
        <taxon>Heunggongvirae</taxon>
        <taxon>Uroviricota</taxon>
        <taxon>Caudoviricetes</taxon>
        <taxon>Connertonviridae</taxon>
        <taxon>Firehammervirus</taxon>
        <taxon>Firehammervirus CPt10</taxon>
    </lineage>
</organism>
<sequence length="103" mass="11636">MNELSFIPKSEILNKSQETCIKECQDIVFQETKEVSKDLILDTLLGMIDSVKISDSAVHIKFNKSLIIQSENIVLGADNLNIQLAGNRVELQPRIKQNPKEIK</sequence>
<evidence type="ECO:0000313" key="2">
    <source>
        <dbReference type="Proteomes" id="UP000290538"/>
    </source>
</evidence>
<evidence type="ECO:0000313" key="1">
    <source>
        <dbReference type="EMBL" id="QAU04864.1"/>
    </source>
</evidence>
<reference evidence="1 2" key="1">
    <citation type="submission" date="2019-01" db="EMBL/GenBank/DDBJ databases">
        <title>Complete genome sequence of Campylobacter bacteriophage CP20.</title>
        <authorList>
            <person name="Connerton I.F."/>
        </authorList>
    </citation>
    <scope>NUCLEOTIDE SEQUENCE [LARGE SCALE GENOMIC DNA]</scope>
</reference>
<accession>A0A410T7F2</accession>